<evidence type="ECO:0000313" key="1">
    <source>
        <dbReference type="EMBL" id="MCI35140.1"/>
    </source>
</evidence>
<dbReference type="EMBL" id="LXQA010220619">
    <property type="protein sequence ID" value="MCI35140.1"/>
    <property type="molecule type" value="Genomic_DNA"/>
</dbReference>
<protein>
    <submittedName>
        <fullName evidence="1">Uncharacterized protein</fullName>
    </submittedName>
</protein>
<evidence type="ECO:0000313" key="2">
    <source>
        <dbReference type="Proteomes" id="UP000265520"/>
    </source>
</evidence>
<reference evidence="1 2" key="1">
    <citation type="journal article" date="2018" name="Front. Plant Sci.">
        <title>Red Clover (Trifolium pratense) and Zigzag Clover (T. medium) - A Picture of Genomic Similarities and Differences.</title>
        <authorList>
            <person name="Dluhosova J."/>
            <person name="Istvanek J."/>
            <person name="Nedelnik J."/>
            <person name="Repkova J."/>
        </authorList>
    </citation>
    <scope>NUCLEOTIDE SEQUENCE [LARGE SCALE GENOMIC DNA]</scope>
    <source>
        <strain evidence="2">cv. 10/8</strain>
        <tissue evidence="1">Leaf</tissue>
    </source>
</reference>
<accession>A0A392RH75</accession>
<dbReference type="Proteomes" id="UP000265520">
    <property type="component" value="Unassembled WGS sequence"/>
</dbReference>
<name>A0A392RH75_9FABA</name>
<feature type="non-terminal residue" evidence="1">
    <location>
        <position position="53"/>
    </location>
</feature>
<keyword evidence="2" id="KW-1185">Reference proteome</keyword>
<sequence length="53" mass="5653">MVDFRIIKAFNVKIHPPNAPSIKEVVWLPLIASWVKCNTDGAACGSPGQASCA</sequence>
<dbReference type="AlphaFoldDB" id="A0A392RH75"/>
<proteinExistence type="predicted"/>
<organism evidence="1 2">
    <name type="scientific">Trifolium medium</name>
    <dbReference type="NCBI Taxonomy" id="97028"/>
    <lineage>
        <taxon>Eukaryota</taxon>
        <taxon>Viridiplantae</taxon>
        <taxon>Streptophyta</taxon>
        <taxon>Embryophyta</taxon>
        <taxon>Tracheophyta</taxon>
        <taxon>Spermatophyta</taxon>
        <taxon>Magnoliopsida</taxon>
        <taxon>eudicotyledons</taxon>
        <taxon>Gunneridae</taxon>
        <taxon>Pentapetalae</taxon>
        <taxon>rosids</taxon>
        <taxon>fabids</taxon>
        <taxon>Fabales</taxon>
        <taxon>Fabaceae</taxon>
        <taxon>Papilionoideae</taxon>
        <taxon>50 kb inversion clade</taxon>
        <taxon>NPAAA clade</taxon>
        <taxon>Hologalegina</taxon>
        <taxon>IRL clade</taxon>
        <taxon>Trifolieae</taxon>
        <taxon>Trifolium</taxon>
    </lineage>
</organism>
<comment type="caution">
    <text evidence="1">The sequence shown here is derived from an EMBL/GenBank/DDBJ whole genome shotgun (WGS) entry which is preliminary data.</text>
</comment>